<reference evidence="2 3" key="1">
    <citation type="journal article" date="2018" name="Int. J. Syst. Evol. Microbiol.">
        <title>Pseudooceanicola lipolyticus sp. nov., a marine alphaproteobacterium, reclassification of Oceanicola flagellatus as Pseudooceanicola flagellatus comb. nov. and emended description of the genus Pseudooceanicola.</title>
        <authorList>
            <person name="Huang M.-M."/>
            <person name="Guo L.-L."/>
            <person name="Wu Y.-H."/>
            <person name="Lai Q.-L."/>
            <person name="Shao Z.-Z."/>
            <person name="Wang C.-S."/>
            <person name="Wu M."/>
            <person name="Xu X.-W."/>
        </authorList>
    </citation>
    <scope>NUCLEOTIDE SEQUENCE [LARGE SCALE GENOMIC DNA]</scope>
    <source>
        <strain evidence="2 3">157</strain>
    </source>
</reference>
<keyword evidence="3" id="KW-1185">Reference proteome</keyword>
<gene>
    <name evidence="2" type="ORF">CVM52_22630</name>
</gene>
<dbReference type="Proteomes" id="UP000231553">
    <property type="component" value="Unassembled WGS sequence"/>
</dbReference>
<feature type="transmembrane region" description="Helical" evidence="1">
    <location>
        <begin position="330"/>
        <end position="352"/>
    </location>
</feature>
<organism evidence="2 3">
    <name type="scientific">Pseudooceanicola lipolyticus</name>
    <dbReference type="NCBI Taxonomy" id="2029104"/>
    <lineage>
        <taxon>Bacteria</taxon>
        <taxon>Pseudomonadati</taxon>
        <taxon>Pseudomonadota</taxon>
        <taxon>Alphaproteobacteria</taxon>
        <taxon>Rhodobacterales</taxon>
        <taxon>Paracoccaceae</taxon>
        <taxon>Pseudooceanicola</taxon>
    </lineage>
</organism>
<dbReference type="AlphaFoldDB" id="A0A2M8IV34"/>
<protein>
    <submittedName>
        <fullName evidence="2">Uncharacterized protein</fullName>
    </submittedName>
</protein>
<comment type="caution">
    <text evidence="2">The sequence shown here is derived from an EMBL/GenBank/DDBJ whole genome shotgun (WGS) entry which is preliminary data.</text>
</comment>
<keyword evidence="1" id="KW-0472">Membrane</keyword>
<keyword evidence="1" id="KW-0812">Transmembrane</keyword>
<evidence type="ECO:0000313" key="2">
    <source>
        <dbReference type="EMBL" id="PJE34368.1"/>
    </source>
</evidence>
<evidence type="ECO:0000256" key="1">
    <source>
        <dbReference type="SAM" id="Phobius"/>
    </source>
</evidence>
<sequence>MPKRQSSRRRGPVRAVLRAALGAAPFLATVALMLWALSHNPFAHPFVAATNTQVQRAIERALALQVTPEWVAQELDLALGAGDLDRVETLVLIAQDQGLAPAADQQARIEALTAEHSDIGTTAGICVACMADIGTCQSPRLMAACGIPFELTPLGDVNALRRAGMAMWAGDEVDRLDATLAVVGLAATGAVVATGGTSITIKAGTTLLRMGHRLKRVKPGLLQMLNIGLKPSLIGPWLLGRVPTGALVDTARLDRLQKVTGDLSRVVRNTSMTDSVLLLNHVDDAADAARLARVSDVTGTRTQATFDILGKQRVFRALVRLSDAALATAAIIYAAILQLVLSVAGWIGNMIFRPAVKTLAHRV</sequence>
<keyword evidence="1" id="KW-1133">Transmembrane helix</keyword>
<accession>A0A2M8IV34</accession>
<dbReference type="OrthoDB" id="7774819at2"/>
<dbReference type="EMBL" id="PGTB01000191">
    <property type="protein sequence ID" value="PJE34368.1"/>
    <property type="molecule type" value="Genomic_DNA"/>
</dbReference>
<proteinExistence type="predicted"/>
<name>A0A2M8IV34_9RHOB</name>
<evidence type="ECO:0000313" key="3">
    <source>
        <dbReference type="Proteomes" id="UP000231553"/>
    </source>
</evidence>
<dbReference type="RefSeq" id="WP_100164635.1">
    <property type="nucleotide sequence ID" value="NZ_PGTB01000191.1"/>
</dbReference>